<dbReference type="AlphaFoldDB" id="A0A4R6JJL4"/>
<evidence type="ECO:0000313" key="2">
    <source>
        <dbReference type="Proteomes" id="UP000295388"/>
    </source>
</evidence>
<accession>A0A4R6JJL4</accession>
<proteinExistence type="predicted"/>
<name>A0A4R6JJL4_9ACTN</name>
<organism evidence="1 2">
    <name type="scientific">Kribbella caucasensis</name>
    <dbReference type="NCBI Taxonomy" id="2512215"/>
    <lineage>
        <taxon>Bacteria</taxon>
        <taxon>Bacillati</taxon>
        <taxon>Actinomycetota</taxon>
        <taxon>Actinomycetes</taxon>
        <taxon>Propionibacteriales</taxon>
        <taxon>Kribbellaceae</taxon>
        <taxon>Kribbella</taxon>
    </lineage>
</organism>
<protein>
    <recommendedName>
        <fullName evidence="3">Wadjet protein JetD C-terminal domain-containing protein</fullName>
    </recommendedName>
</protein>
<evidence type="ECO:0008006" key="3">
    <source>
        <dbReference type="Google" id="ProtNLM"/>
    </source>
</evidence>
<keyword evidence="2" id="KW-1185">Reference proteome</keyword>
<dbReference type="Proteomes" id="UP000295388">
    <property type="component" value="Unassembled WGS sequence"/>
</dbReference>
<comment type="caution">
    <text evidence="1">The sequence shown here is derived from an EMBL/GenBank/DDBJ whole genome shotgun (WGS) entry which is preliminary data.</text>
</comment>
<sequence length="351" mass="37910">MNLSSLGRRLAALIETSPTQQIELGVLYDAAVAFDRSLATAPDARSEIRAALDELVAAGVVILPASAGGYDRREQPPLPLWVRRPPRPRRAAQPKPVRVWPAALEAAGRIASRDDELAVLEAVAAFLRDCGEARPSVPVRERSLELFGDEKRLDRLSTTRLFTAGALTLELLRCHQVPIPFVSQWVPGAVDPHGKALLIAENHHTYASLLEVTRQHANHGGPGRHVGYGTGNQFPSAVLSVPLLVPAPQRIVYFGDVDLKGLQIPVAASLKALQAGLPAVVPAIPLYELLFATPHRLPGARVAVDEAAAASEWLCEFAGDACMALVNGQRLPQEAVGYELLLRHQDVLHRI</sequence>
<dbReference type="EMBL" id="SNWQ01000020">
    <property type="protein sequence ID" value="TDO36279.1"/>
    <property type="molecule type" value="Genomic_DNA"/>
</dbReference>
<gene>
    <name evidence="1" type="ORF">EV643_1209</name>
</gene>
<reference evidence="1 2" key="1">
    <citation type="submission" date="2019-03" db="EMBL/GenBank/DDBJ databases">
        <title>Genomic Encyclopedia of Type Strains, Phase III (KMG-III): the genomes of soil and plant-associated and newly described type strains.</title>
        <authorList>
            <person name="Whitman W."/>
        </authorList>
    </citation>
    <scope>NUCLEOTIDE SEQUENCE [LARGE SCALE GENOMIC DNA]</scope>
    <source>
        <strain evidence="1 2">VKM Ac-2527</strain>
    </source>
</reference>
<evidence type="ECO:0000313" key="1">
    <source>
        <dbReference type="EMBL" id="TDO36279.1"/>
    </source>
</evidence>